<keyword evidence="5" id="KW-0448">Lipopolysaccharide biosynthesis</keyword>
<feature type="domain" description="Glycosyltransferase 2-like" evidence="9">
    <location>
        <begin position="8"/>
        <end position="166"/>
    </location>
</feature>
<gene>
    <name evidence="10" type="ORF">GCM10023091_01310</name>
</gene>
<comment type="caution">
    <text evidence="10">The sequence shown here is derived from an EMBL/GenBank/DDBJ whole genome shotgun (WGS) entry which is preliminary data.</text>
</comment>
<keyword evidence="2" id="KW-0328">Glycosyltransferase</keyword>
<evidence type="ECO:0000256" key="5">
    <source>
        <dbReference type="ARBA" id="ARBA00022985"/>
    </source>
</evidence>
<feature type="transmembrane region" description="Helical" evidence="8">
    <location>
        <begin position="207"/>
        <end position="226"/>
    </location>
</feature>
<keyword evidence="11" id="KW-1185">Reference proteome</keyword>
<evidence type="ECO:0000259" key="9">
    <source>
        <dbReference type="Pfam" id="PF00535"/>
    </source>
</evidence>
<sequence length="313" mass="35770">MSKAMLLSIVIPVYNSEKSLETLVDRLQRVLSTIAYEVVLINDGSRDGSERVGKMLAERHSHVKFLSLRRNFGEFNAVMCGLNWIQGKYCVIIDDDFQNPPEEILKLLDTAEKGDYDVVYTYYQKKEHAAYRNLGSKLVNWMTTFLLEKPKDLYLSSFKLIRKEVVSEIVKYKGPYPYIDGLIFRYTRNIGTVLVEHRKREDGASNYTWKKLISLFLNILFCYSALPIRFFVPVGLSFLALGILLLLYLAGQWIIGPDPKGWQVVTATLIFMGGLQLLLLSVLGEYIGKSFMAESGQPQYVIKFNSTLPDDSQ</sequence>
<evidence type="ECO:0000256" key="8">
    <source>
        <dbReference type="SAM" id="Phobius"/>
    </source>
</evidence>
<protein>
    <submittedName>
        <fullName evidence="10">Glycosyltransferase family 2 protein</fullName>
    </submittedName>
</protein>
<dbReference type="InterPro" id="IPR029044">
    <property type="entry name" value="Nucleotide-diphossugar_trans"/>
</dbReference>
<dbReference type="InterPro" id="IPR050256">
    <property type="entry name" value="Glycosyltransferase_2"/>
</dbReference>
<dbReference type="PANTHER" id="PTHR48090:SF3">
    <property type="entry name" value="UNDECAPRENYL-PHOSPHATE 4-DEOXY-4-FORMAMIDO-L-ARABINOSE TRANSFERASE"/>
    <property type="match status" value="1"/>
</dbReference>
<keyword evidence="1" id="KW-1003">Cell membrane</keyword>
<accession>A0ABP8LMB2</accession>
<name>A0ABP8LMB2_9BACT</name>
<dbReference type="EMBL" id="BAABEY010000001">
    <property type="protein sequence ID" value="GAA4431124.1"/>
    <property type="molecule type" value="Genomic_DNA"/>
</dbReference>
<dbReference type="PANTHER" id="PTHR48090">
    <property type="entry name" value="UNDECAPRENYL-PHOSPHATE 4-DEOXY-4-FORMAMIDO-L-ARABINOSE TRANSFERASE-RELATED"/>
    <property type="match status" value="1"/>
</dbReference>
<evidence type="ECO:0000256" key="1">
    <source>
        <dbReference type="ARBA" id="ARBA00022475"/>
    </source>
</evidence>
<dbReference type="Pfam" id="PF00535">
    <property type="entry name" value="Glycos_transf_2"/>
    <property type="match status" value="1"/>
</dbReference>
<keyword evidence="7 8" id="KW-0472">Membrane</keyword>
<dbReference type="Gene3D" id="3.90.550.10">
    <property type="entry name" value="Spore Coat Polysaccharide Biosynthesis Protein SpsA, Chain A"/>
    <property type="match status" value="1"/>
</dbReference>
<dbReference type="InterPro" id="IPR001173">
    <property type="entry name" value="Glyco_trans_2-like"/>
</dbReference>
<keyword evidence="6 8" id="KW-1133">Transmembrane helix</keyword>
<keyword evidence="4 8" id="KW-0812">Transmembrane</keyword>
<evidence type="ECO:0000313" key="11">
    <source>
        <dbReference type="Proteomes" id="UP001501508"/>
    </source>
</evidence>
<feature type="transmembrane region" description="Helical" evidence="8">
    <location>
        <begin position="238"/>
        <end position="255"/>
    </location>
</feature>
<evidence type="ECO:0000256" key="4">
    <source>
        <dbReference type="ARBA" id="ARBA00022692"/>
    </source>
</evidence>
<feature type="transmembrane region" description="Helical" evidence="8">
    <location>
        <begin position="261"/>
        <end position="283"/>
    </location>
</feature>
<proteinExistence type="predicted"/>
<evidence type="ECO:0000256" key="3">
    <source>
        <dbReference type="ARBA" id="ARBA00022679"/>
    </source>
</evidence>
<evidence type="ECO:0000256" key="2">
    <source>
        <dbReference type="ARBA" id="ARBA00022676"/>
    </source>
</evidence>
<dbReference type="CDD" id="cd04187">
    <property type="entry name" value="DPM1_like_bac"/>
    <property type="match status" value="1"/>
</dbReference>
<dbReference type="Proteomes" id="UP001501508">
    <property type="component" value="Unassembled WGS sequence"/>
</dbReference>
<reference evidence="11" key="1">
    <citation type="journal article" date="2019" name="Int. J. Syst. Evol. Microbiol.">
        <title>The Global Catalogue of Microorganisms (GCM) 10K type strain sequencing project: providing services to taxonomists for standard genome sequencing and annotation.</title>
        <authorList>
            <consortium name="The Broad Institute Genomics Platform"/>
            <consortium name="The Broad Institute Genome Sequencing Center for Infectious Disease"/>
            <person name="Wu L."/>
            <person name="Ma J."/>
        </authorList>
    </citation>
    <scope>NUCLEOTIDE SEQUENCE [LARGE SCALE GENOMIC DNA]</scope>
    <source>
        <strain evidence="11">JCM 31920</strain>
    </source>
</reference>
<keyword evidence="3" id="KW-0808">Transferase</keyword>
<evidence type="ECO:0000256" key="7">
    <source>
        <dbReference type="ARBA" id="ARBA00023136"/>
    </source>
</evidence>
<evidence type="ECO:0000256" key="6">
    <source>
        <dbReference type="ARBA" id="ARBA00022989"/>
    </source>
</evidence>
<dbReference type="SUPFAM" id="SSF53448">
    <property type="entry name" value="Nucleotide-diphospho-sugar transferases"/>
    <property type="match status" value="1"/>
</dbReference>
<organism evidence="10 11">
    <name type="scientific">Ravibacter arvi</name>
    <dbReference type="NCBI Taxonomy" id="2051041"/>
    <lineage>
        <taxon>Bacteria</taxon>
        <taxon>Pseudomonadati</taxon>
        <taxon>Bacteroidota</taxon>
        <taxon>Cytophagia</taxon>
        <taxon>Cytophagales</taxon>
        <taxon>Spirosomataceae</taxon>
        <taxon>Ravibacter</taxon>
    </lineage>
</organism>
<evidence type="ECO:0000313" key="10">
    <source>
        <dbReference type="EMBL" id="GAA4431124.1"/>
    </source>
</evidence>